<keyword evidence="2 4" id="KW-0195">Cyclin</keyword>
<dbReference type="VEuPathDB" id="VectorBase:SCAU006732"/>
<dbReference type="EnsemblMetazoa" id="SCAU006732-RA">
    <property type="protein sequence ID" value="SCAU006732-PA"/>
    <property type="gene ID" value="SCAU006732"/>
</dbReference>
<dbReference type="Gene3D" id="1.10.472.10">
    <property type="entry name" value="Cyclin-like"/>
    <property type="match status" value="2"/>
</dbReference>
<dbReference type="PANTHER" id="PTHR10177">
    <property type="entry name" value="CYCLINS"/>
    <property type="match status" value="1"/>
</dbReference>
<keyword evidence="9" id="KW-1185">Reference proteome</keyword>
<evidence type="ECO:0000259" key="6">
    <source>
        <dbReference type="SMART" id="SM00385"/>
    </source>
</evidence>
<feature type="compositionally biased region" description="Basic and acidic residues" evidence="5">
    <location>
        <begin position="274"/>
        <end position="286"/>
    </location>
</feature>
<keyword evidence="1" id="KW-0132">Cell division</keyword>
<dbReference type="AlphaFoldDB" id="A0A1I8PBZ4"/>
<reference evidence="8" key="2">
    <citation type="submission" date="2020-05" db="UniProtKB">
        <authorList>
            <consortium name="EnsemblMetazoa"/>
        </authorList>
    </citation>
    <scope>IDENTIFICATION</scope>
    <source>
        <strain evidence="8">USDA</strain>
    </source>
</reference>
<keyword evidence="3" id="KW-0131">Cell cycle</keyword>
<evidence type="ECO:0000313" key="9">
    <source>
        <dbReference type="Proteomes" id="UP000095300"/>
    </source>
</evidence>
<dbReference type="InterPro" id="IPR004367">
    <property type="entry name" value="Cyclin_C-dom"/>
</dbReference>
<evidence type="ECO:0000259" key="7">
    <source>
        <dbReference type="SMART" id="SM01332"/>
    </source>
</evidence>
<dbReference type="CDD" id="cd20508">
    <property type="entry name" value="CYCLIN_CCNB3_rpt1"/>
    <property type="match status" value="1"/>
</dbReference>
<dbReference type="OrthoDB" id="5590282at2759"/>
<gene>
    <name evidence="8" type="primary">106089186</name>
</gene>
<protein>
    <submittedName>
        <fullName evidence="8">Uncharacterized protein</fullName>
    </submittedName>
</protein>
<dbReference type="EnsemblMetazoa" id="SCAU006732-RB">
    <property type="protein sequence ID" value="SCAU006732-PB"/>
    <property type="gene ID" value="SCAU006732"/>
</dbReference>
<evidence type="ECO:0000256" key="4">
    <source>
        <dbReference type="RuleBase" id="RU000383"/>
    </source>
</evidence>
<proteinExistence type="inferred from homology"/>
<dbReference type="InterPro" id="IPR039361">
    <property type="entry name" value="Cyclin"/>
</dbReference>
<evidence type="ECO:0000256" key="1">
    <source>
        <dbReference type="ARBA" id="ARBA00022618"/>
    </source>
</evidence>
<dbReference type="FunFam" id="1.10.472.10:FF:000001">
    <property type="entry name" value="G2/mitotic-specific cyclin"/>
    <property type="match status" value="1"/>
</dbReference>
<accession>A0A1I8PBZ4</accession>
<sequence>MAPTKSTRAVSKQQSSVASTTLTNLMPLARKGLTRRNAVNVQDHNSDIMQTRAKRKAEHSPQKNEKIKRSALGNLTNNLNANNNQLTNVHQDDDVKQNVAKKKELVQSVFSAAAAAHQQQENTMQIFNDTHNILLQQAQGGALQKPSQPAVKVLTRASTRTKEAAAKEIQKENITSKIFDEEEAILLNSMKSKLAVKDDVPPAPLPVIQNLQGQKIANKPVRRISNEFNKTEESLYMSALEDLSASDSLRLSGNFEAAKRRSILLQQQQQQQQDKTDEQTQKEQEKLHVHQVPEGVEDFDKINWNDPFQVSHYAMDIFNYLKEREAEFPVDDYMARQIHLSKWMRSLLVDWMVEVQETFELNHETLYLAVKIVDQFLCKEVINKDKLQLLGAAALFIACKFDERTPPLIEDFLYICDGAYKHDELIHMEMATLKVIQFDLGIPLSYRFLRRYARCAKVQMPTLTLARYILELSLMDYDCITFSDSKMACAALFMALRLHGDAQPWSSTLNYYTGYKLADFADIVPILNAGLHRKPKGTIKTIRSKYSHKIFHEVAKVTLMTTEKLFENQLDFNLSLPNEQQEEEQQQHKQKQQQTQKTKSHVGASGGGGGGIEDKNMKL</sequence>
<feature type="domain" description="Cyclin-like" evidence="6">
    <location>
        <begin position="350"/>
        <end position="434"/>
    </location>
</feature>
<dbReference type="SUPFAM" id="SSF47954">
    <property type="entry name" value="Cyclin-like"/>
    <property type="match status" value="2"/>
</dbReference>
<dbReference type="CDD" id="cd20510">
    <property type="entry name" value="CYCLIN_CCNB3_rpt2"/>
    <property type="match status" value="1"/>
</dbReference>
<dbReference type="InterPro" id="IPR036915">
    <property type="entry name" value="Cyclin-like_sf"/>
</dbReference>
<dbReference type="Pfam" id="PF00134">
    <property type="entry name" value="Cyclin_N"/>
    <property type="match status" value="1"/>
</dbReference>
<dbReference type="Proteomes" id="UP000095300">
    <property type="component" value="Unassembled WGS sequence"/>
</dbReference>
<evidence type="ECO:0000256" key="3">
    <source>
        <dbReference type="ARBA" id="ARBA00023306"/>
    </source>
</evidence>
<dbReference type="GO" id="GO:0051301">
    <property type="term" value="P:cell division"/>
    <property type="evidence" value="ECO:0007669"/>
    <property type="project" value="UniProtKB-KW"/>
</dbReference>
<reference evidence="9" key="1">
    <citation type="submission" date="2015-05" db="EMBL/GenBank/DDBJ databases">
        <authorList>
            <person name="Wilson R.K."/>
            <person name="Warren W.C."/>
            <person name="Olafson P."/>
        </authorList>
    </citation>
    <scope>NUCLEOTIDE SEQUENCE [LARGE SCALE GENOMIC DNA]</scope>
    <source>
        <strain evidence="9">USDA</strain>
    </source>
</reference>
<dbReference type="STRING" id="35570.A0A1I8PBZ4"/>
<dbReference type="SMART" id="SM00385">
    <property type="entry name" value="CYCLIN"/>
    <property type="match status" value="2"/>
</dbReference>
<evidence type="ECO:0000256" key="2">
    <source>
        <dbReference type="ARBA" id="ARBA00023127"/>
    </source>
</evidence>
<evidence type="ECO:0000313" key="8">
    <source>
        <dbReference type="EnsemblMetazoa" id="SCAU006732-PA"/>
    </source>
</evidence>
<name>A0A1I8PBZ4_STOCA</name>
<dbReference type="InterPro" id="IPR006671">
    <property type="entry name" value="Cyclin_N"/>
</dbReference>
<feature type="region of interest" description="Disordered" evidence="5">
    <location>
        <begin position="265"/>
        <end position="286"/>
    </location>
</feature>
<comment type="similarity">
    <text evidence="4">Belongs to the cyclin family.</text>
</comment>
<feature type="region of interest" description="Disordered" evidence="5">
    <location>
        <begin position="579"/>
        <end position="619"/>
    </location>
</feature>
<dbReference type="KEGG" id="scac:106089186"/>
<feature type="domain" description="Cyclin C-terminal" evidence="7">
    <location>
        <begin position="443"/>
        <end position="560"/>
    </location>
</feature>
<dbReference type="InterPro" id="IPR013763">
    <property type="entry name" value="Cyclin-like_dom"/>
</dbReference>
<evidence type="ECO:0000256" key="5">
    <source>
        <dbReference type="SAM" id="MobiDB-lite"/>
    </source>
</evidence>
<dbReference type="SMART" id="SM01332">
    <property type="entry name" value="Cyclin_C"/>
    <property type="match status" value="1"/>
</dbReference>
<organism evidence="8 9">
    <name type="scientific">Stomoxys calcitrans</name>
    <name type="common">Stable fly</name>
    <name type="synonym">Conops calcitrans</name>
    <dbReference type="NCBI Taxonomy" id="35570"/>
    <lineage>
        <taxon>Eukaryota</taxon>
        <taxon>Metazoa</taxon>
        <taxon>Ecdysozoa</taxon>
        <taxon>Arthropoda</taxon>
        <taxon>Hexapoda</taxon>
        <taxon>Insecta</taxon>
        <taxon>Pterygota</taxon>
        <taxon>Neoptera</taxon>
        <taxon>Endopterygota</taxon>
        <taxon>Diptera</taxon>
        <taxon>Brachycera</taxon>
        <taxon>Muscomorpha</taxon>
        <taxon>Muscoidea</taxon>
        <taxon>Muscidae</taxon>
        <taxon>Stomoxys</taxon>
    </lineage>
</organism>
<dbReference type="Pfam" id="PF02984">
    <property type="entry name" value="Cyclin_C"/>
    <property type="match status" value="1"/>
</dbReference>
<dbReference type="GO" id="GO:0005634">
    <property type="term" value="C:nucleus"/>
    <property type="evidence" value="ECO:0007669"/>
    <property type="project" value="UniProtKB-ARBA"/>
</dbReference>
<feature type="domain" description="Cyclin-like" evidence="6">
    <location>
        <begin position="447"/>
        <end position="532"/>
    </location>
</feature>